<feature type="compositionally biased region" description="Low complexity" evidence="1">
    <location>
        <begin position="283"/>
        <end position="293"/>
    </location>
</feature>
<feature type="compositionally biased region" description="Polar residues" evidence="1">
    <location>
        <begin position="165"/>
        <end position="174"/>
    </location>
</feature>
<evidence type="ECO:0000256" key="2">
    <source>
        <dbReference type="SAM" id="SignalP"/>
    </source>
</evidence>
<protein>
    <submittedName>
        <fullName evidence="3">Mucin TcMUCII, putative</fullName>
    </submittedName>
</protein>
<feature type="region of interest" description="Disordered" evidence="1">
    <location>
        <begin position="34"/>
        <end position="303"/>
    </location>
</feature>
<reference evidence="3 4" key="1">
    <citation type="journal article" date="2012" name="BMC Genomics">
        <title>Comparative genomic analysis of human infective Trypanosoma cruzi lineages with the bat-restricted subspecies T. cruzi marinkellei.</title>
        <authorList>
            <person name="Franzen O."/>
            <person name="Talavera-Lopez C."/>
            <person name="Ochaya S."/>
            <person name="Butler C.E."/>
            <person name="Messenger L.A."/>
            <person name="Lewis M.D."/>
            <person name="Llewellyn M.S."/>
            <person name="Marinkelle C.J."/>
            <person name="Tyler K.M."/>
            <person name="Miles M.A."/>
            <person name="Andersson B."/>
        </authorList>
    </citation>
    <scope>NUCLEOTIDE SEQUENCE [LARGE SCALE GENOMIC DNA]</scope>
    <source>
        <strain evidence="3 4">B7</strain>
    </source>
</reference>
<feature type="compositionally biased region" description="Polar residues" evidence="1">
    <location>
        <begin position="237"/>
        <end position="249"/>
    </location>
</feature>
<feature type="chain" id="PRO_5003862162" evidence="2">
    <location>
        <begin position="26"/>
        <end position="329"/>
    </location>
</feature>
<evidence type="ECO:0000313" key="4">
    <source>
        <dbReference type="Proteomes" id="UP000007350"/>
    </source>
</evidence>
<dbReference type="Pfam" id="PF01456">
    <property type="entry name" value="Mucin"/>
    <property type="match status" value="1"/>
</dbReference>
<accession>K2NIP9</accession>
<comment type="caution">
    <text evidence="3">The sequence shown here is derived from an EMBL/GenBank/DDBJ whole genome shotgun (WGS) entry which is preliminary data.</text>
</comment>
<dbReference type="Proteomes" id="UP000007350">
    <property type="component" value="Unassembled WGS sequence"/>
</dbReference>
<keyword evidence="4" id="KW-1185">Reference proteome</keyword>
<evidence type="ECO:0000313" key="3">
    <source>
        <dbReference type="EMBL" id="EKF28802.1"/>
    </source>
</evidence>
<evidence type="ECO:0000256" key="1">
    <source>
        <dbReference type="SAM" id="MobiDB-lite"/>
    </source>
</evidence>
<keyword evidence="2" id="KW-0732">Signal</keyword>
<sequence length="329" mass="33020">MMTTCRLLCALLVLALCCCPSVCMAEGDEDQVSELSLESNPNGTIDTDRKVQTSITSSDPGKEGSRVPDQLEDQNTKSPTPTIEQEQDGAGGSGGSRSSGTVEGTPGNAEKNAEQVHDTPGLEEAPSKSELKVQAKTVQEQVQISGTVVSGLSSQSSNGQTQSGKPASQGSSRTADPLEGTDTESPESTTERGQGEAGGSGSPGAGAGTPGIPGDDAVQSHITPGLGLTAGPAKGNGQESGTASNTSESAGLPKTVQDPATSEATGADQANDLADPLKEPDTTTKTTTTTTTTGAPSRLPEIDGSLSSSAWVCAPLLLTVSALAYTTLG</sequence>
<name>K2NIP9_TRYCR</name>
<proteinExistence type="predicted"/>
<dbReference type="AlphaFoldDB" id="K2NIP9"/>
<feature type="signal peptide" evidence="2">
    <location>
        <begin position="1"/>
        <end position="25"/>
    </location>
</feature>
<dbReference type="InterPro" id="IPR000458">
    <property type="entry name" value="Tryp_mucin"/>
</dbReference>
<organism evidence="3 4">
    <name type="scientific">Trypanosoma cruzi marinkellei</name>
    <dbReference type="NCBI Taxonomy" id="85056"/>
    <lineage>
        <taxon>Eukaryota</taxon>
        <taxon>Discoba</taxon>
        <taxon>Euglenozoa</taxon>
        <taxon>Kinetoplastea</taxon>
        <taxon>Metakinetoplastina</taxon>
        <taxon>Trypanosomatida</taxon>
        <taxon>Trypanosomatidae</taxon>
        <taxon>Trypanosoma</taxon>
        <taxon>Schizotrypanum</taxon>
    </lineage>
</organism>
<feature type="compositionally biased region" description="Polar residues" evidence="1">
    <location>
        <begin position="34"/>
        <end position="45"/>
    </location>
</feature>
<gene>
    <name evidence="3" type="ORF">MOQ_007438</name>
</gene>
<dbReference type="EMBL" id="AHKC01014865">
    <property type="protein sequence ID" value="EKF28802.1"/>
    <property type="molecule type" value="Genomic_DNA"/>
</dbReference>
<feature type="compositionally biased region" description="Gly residues" evidence="1">
    <location>
        <begin position="195"/>
        <end position="211"/>
    </location>
</feature>
<feature type="compositionally biased region" description="Low complexity" evidence="1">
    <location>
        <begin position="145"/>
        <end position="164"/>
    </location>
</feature>